<dbReference type="PANTHER" id="PTHR30383">
    <property type="entry name" value="THIOESTERASE 1/PROTEASE 1/LYSOPHOSPHOLIPASE L1"/>
    <property type="match status" value="1"/>
</dbReference>
<dbReference type="EMBL" id="DQHO01000028">
    <property type="protein sequence ID" value="HCS93933.1"/>
    <property type="molecule type" value="Genomic_DNA"/>
</dbReference>
<dbReference type="Gene3D" id="3.40.50.1110">
    <property type="entry name" value="SGNH hydrolase"/>
    <property type="match status" value="1"/>
</dbReference>
<dbReference type="STRING" id="1121105.GCA_000421665_01731"/>
<evidence type="ECO:0000256" key="1">
    <source>
        <dbReference type="SAM" id="MobiDB-lite"/>
    </source>
</evidence>
<dbReference type="CDD" id="cd00229">
    <property type="entry name" value="SGNH_hydrolase"/>
    <property type="match status" value="1"/>
</dbReference>
<reference evidence="3 4" key="1">
    <citation type="journal article" date="2018" name="Nat. Biotechnol.">
        <title>A standardized bacterial taxonomy based on genome phylogeny substantially revises the tree of life.</title>
        <authorList>
            <person name="Parks D.H."/>
            <person name="Chuvochina M."/>
            <person name="Waite D.W."/>
            <person name="Rinke C."/>
            <person name="Skarshewski A."/>
            <person name="Chaumeil P.A."/>
            <person name="Hugenholtz P."/>
        </authorList>
    </citation>
    <scope>NUCLEOTIDE SEQUENCE [LARGE SCALE GENOMIC DNA]</scope>
    <source>
        <strain evidence="3">UBA11306</strain>
    </source>
</reference>
<dbReference type="InterPro" id="IPR013830">
    <property type="entry name" value="SGNH_hydro"/>
</dbReference>
<name>A0A3D4S547_9ENTE</name>
<gene>
    <name evidence="3" type="ORF">DIW15_04405</name>
</gene>
<protein>
    <submittedName>
        <fullName evidence="3">SGNH/GDSL hydrolase family protein</fullName>
    </submittedName>
</protein>
<dbReference type="Proteomes" id="UP000262195">
    <property type="component" value="Unassembled WGS sequence"/>
</dbReference>
<dbReference type="Pfam" id="PF13472">
    <property type="entry name" value="Lipase_GDSL_2"/>
    <property type="match status" value="1"/>
</dbReference>
<feature type="region of interest" description="Disordered" evidence="1">
    <location>
        <begin position="144"/>
        <end position="167"/>
    </location>
</feature>
<dbReference type="InterPro" id="IPR051532">
    <property type="entry name" value="Ester_Hydrolysis_Enzymes"/>
</dbReference>
<dbReference type="InterPro" id="IPR036514">
    <property type="entry name" value="SGNH_hydro_sf"/>
</dbReference>
<dbReference type="AlphaFoldDB" id="A0A3D4S547"/>
<organism evidence="3 4">
    <name type="scientific">Bavariicoccus seileri</name>
    <dbReference type="NCBI Taxonomy" id="549685"/>
    <lineage>
        <taxon>Bacteria</taxon>
        <taxon>Bacillati</taxon>
        <taxon>Bacillota</taxon>
        <taxon>Bacilli</taxon>
        <taxon>Lactobacillales</taxon>
        <taxon>Enterococcaceae</taxon>
        <taxon>Bavariicoccus</taxon>
    </lineage>
</organism>
<evidence type="ECO:0000313" key="4">
    <source>
        <dbReference type="Proteomes" id="UP000262195"/>
    </source>
</evidence>
<proteinExistence type="predicted"/>
<evidence type="ECO:0000313" key="3">
    <source>
        <dbReference type="EMBL" id="HCS93933.1"/>
    </source>
</evidence>
<evidence type="ECO:0000259" key="2">
    <source>
        <dbReference type="Pfam" id="PF13472"/>
    </source>
</evidence>
<accession>A0A3D4S547</accession>
<feature type="domain" description="SGNH hydrolase-type esterase" evidence="2">
    <location>
        <begin position="1"/>
        <end position="173"/>
    </location>
</feature>
<dbReference type="PANTHER" id="PTHR30383:SF5">
    <property type="entry name" value="SGNH HYDROLASE-TYPE ESTERASE DOMAIN-CONTAINING PROTEIN"/>
    <property type="match status" value="1"/>
</dbReference>
<comment type="caution">
    <text evidence="3">The sequence shown here is derived from an EMBL/GenBank/DDBJ whole genome shotgun (WGS) entry which is preliminary data.</text>
</comment>
<dbReference type="SUPFAM" id="SSF52266">
    <property type="entry name" value="SGNH hydrolase"/>
    <property type="match status" value="1"/>
</dbReference>
<dbReference type="GO" id="GO:0004622">
    <property type="term" value="F:phosphatidylcholine lysophospholipase activity"/>
    <property type="evidence" value="ECO:0007669"/>
    <property type="project" value="TreeGrafter"/>
</dbReference>
<keyword evidence="3" id="KW-0378">Hydrolase</keyword>
<sequence>MGDSIAEGHYASTLATTFPAVFASLVEENYQEKVEIHHYAKYGRTSSFGVGQIDRVRQLKPDVITIEFGTNDANPVNGSDVDQFAQNMRTMLNELSYIDGSTPQIVLVTTWNHGKASEPFDTVVKNLGKEYNLPVADIKSVWDKDPEKTAGPPGLKTFNGTSDRWHPNDEGMKQIGEIIYQAYQSHYRQSSEVTNHQNKD</sequence>